<proteinExistence type="predicted"/>
<feature type="compositionally biased region" description="Polar residues" evidence="1">
    <location>
        <begin position="56"/>
        <end position="87"/>
    </location>
</feature>
<accession>A0A0S4TCQ2</accession>
<dbReference type="VEuPathDB" id="CryptoDB:Chro.30211"/>
<dbReference type="AlphaFoldDB" id="A0A0S4TCQ2"/>
<feature type="region of interest" description="Disordered" evidence="1">
    <location>
        <begin position="48"/>
        <end position="220"/>
    </location>
</feature>
<name>A0A0S4TCQ2_CRYHO</name>
<gene>
    <name evidence="3" type="ORF">CHUDEA3_1770</name>
    <name evidence="4" type="ORF">GY17_00002699</name>
</gene>
<dbReference type="VEuPathDB" id="CryptoDB:GY17_00002699"/>
<evidence type="ECO:0000313" key="4">
    <source>
        <dbReference type="EMBL" id="PPS92822.1"/>
    </source>
</evidence>
<reference evidence="3" key="2">
    <citation type="submission" date="2015-08" db="EMBL/GenBank/DDBJ databases">
        <authorList>
            <person name="Babu N.S."/>
            <person name="Beckwith C.J."/>
            <person name="Beseler K.G."/>
            <person name="Brison A."/>
            <person name="Carone J.V."/>
            <person name="Caskin T.P."/>
            <person name="Diamond M."/>
            <person name="Durham M.E."/>
            <person name="Foxe J.M."/>
            <person name="Go M."/>
            <person name="Henderson B.A."/>
            <person name="Jones I.B."/>
            <person name="McGettigan J.A."/>
            <person name="Micheletti S.J."/>
            <person name="Nasrallah M.E."/>
            <person name="Ortiz D."/>
            <person name="Piller C.R."/>
            <person name="Privatt S.R."/>
            <person name="Schneider S.L."/>
            <person name="Sharp S."/>
            <person name="Smith T.C."/>
            <person name="Stanton J.D."/>
            <person name="Ullery H.E."/>
            <person name="Wilson R.J."/>
            <person name="Serrano M.G."/>
            <person name="Buck G."/>
            <person name="Lee V."/>
            <person name="Wang Y."/>
            <person name="Carvalho R."/>
            <person name="Voegtly L."/>
            <person name="Shi R."/>
            <person name="Duckworth R."/>
            <person name="Johnson A."/>
            <person name="Loviza R."/>
            <person name="Walstead R."/>
            <person name="Shah Z."/>
            <person name="Kiflezghi M."/>
            <person name="Wade K."/>
            <person name="Ball S.L."/>
            <person name="Bradley K.W."/>
            <person name="Asai D.J."/>
            <person name="Bowman C.A."/>
            <person name="Russell D.A."/>
            <person name="Pope W.H."/>
            <person name="Jacobs-Sera D."/>
            <person name="Hendrix R.W."/>
            <person name="Hatfull G.F."/>
        </authorList>
    </citation>
    <scope>NUCLEOTIDE SEQUENCE [LARGE SCALE GENOMIC DNA]</scope>
</reference>
<organism evidence="3">
    <name type="scientific">Cryptosporidium hominis</name>
    <dbReference type="NCBI Taxonomy" id="237895"/>
    <lineage>
        <taxon>Eukaryota</taxon>
        <taxon>Sar</taxon>
        <taxon>Alveolata</taxon>
        <taxon>Apicomplexa</taxon>
        <taxon>Conoidasida</taxon>
        <taxon>Coccidia</taxon>
        <taxon>Eucoccidiorida</taxon>
        <taxon>Eimeriorina</taxon>
        <taxon>Cryptosporidiidae</taxon>
        <taxon>Cryptosporidium</taxon>
    </lineage>
</organism>
<keyword evidence="5" id="KW-1185">Reference proteome</keyword>
<keyword evidence="2" id="KW-0732">Signal</keyword>
<dbReference type="Proteomes" id="UP001429100">
    <property type="component" value="Unassembled WGS sequence"/>
</dbReference>
<feature type="chain" id="PRO_5006627714" evidence="2">
    <location>
        <begin position="20"/>
        <end position="530"/>
    </location>
</feature>
<sequence length="530" mass="60296">MKLKLLSLIHLFLFFVLFSEFKYDEINYYQITPFNSFVKLKISSNLNGKPKDTGESKSPQRTNRGPSYTLRNTSSSQNPQSNAQKAVSPTRKVFSWPPTETTRKKTTKPSSPKSLSESYSWPPRERTKPSIGQGRVSSAGPQHLDTEDLFTAVKVQVTEEDSDEETGPVTAKLVVLSDSDTDSDSSDSGTSTSKSSSSDSDSDTSVPGTPVTKRSVIIQSEEQLSPELAEKVQKMKEASERIVRKKLLAGDVETLMKSSRFTKRMLLISIPLLIQLLEAIFKFLTSENTTMLSPEVFSQIQFQSQSSASSSSLFLVNLETANESINSLKLNLKEQFQEKYKVECNLQFLKTQIQTFLKVFLEHAEREEEMRIISNPRKGKVENRIQKIESFYKQLWSRLQGIKKEMIPFLDCYLTYLDIISTKNIEPTKKEKCSWNELMVLNFFLTSFKGFAMLFRESLTGFEQDIEKFEKLKEKPQDGLSDSEKKMVKALKPTMRKIEQLRFDSAIASIISSVLLTIMGKCLNHLKSEY</sequence>
<dbReference type="EMBL" id="LN877949">
    <property type="protein sequence ID" value="CUV05047.1"/>
    <property type="molecule type" value="Genomic_DNA"/>
</dbReference>
<reference evidence="4 5" key="3">
    <citation type="submission" date="2017-10" db="EMBL/GenBank/DDBJ databases">
        <title>Consistent, comparative and evidence-based genome annotation and re-annotation for the closely-related species, Cryptosporidium parvum, C. hominis and C. tyzzeri.</title>
        <authorList>
            <person name="Baptista R.P."/>
            <person name="Li Y."/>
            <person name="Sateriale A."/>
            <person name="Striepen B."/>
            <person name="Kissinger J.C."/>
        </authorList>
    </citation>
    <scope>NUCLEOTIDE SEQUENCE [LARGE SCALE GENOMIC DNA]</scope>
    <source>
        <strain evidence="4">30976</strain>
    </source>
</reference>
<dbReference type="VEuPathDB" id="CryptoDB:CHUDEA3_1770"/>
<dbReference type="OrthoDB" id="344154at2759"/>
<evidence type="ECO:0000256" key="2">
    <source>
        <dbReference type="SAM" id="SignalP"/>
    </source>
</evidence>
<evidence type="ECO:0000313" key="3">
    <source>
        <dbReference type="EMBL" id="CUV05047.1"/>
    </source>
</evidence>
<feature type="compositionally biased region" description="Low complexity" evidence="1">
    <location>
        <begin position="186"/>
        <end position="205"/>
    </location>
</feature>
<reference evidence="4 5" key="1">
    <citation type="submission" date="2014-11" db="EMBL/GenBank/DDBJ databases">
        <title>Comparative genomic analysis of Cryptosporidium hominis reveals occurrence of genetic recombination in virulent subtypes.</title>
        <authorList>
            <person name="Guo Y."/>
            <person name="Tang K."/>
            <person name="Frace M."/>
            <person name="Li N."/>
            <person name="Roellig D.M."/>
            <person name="Sammons S."/>
            <person name="Knipe K."/>
            <person name="Rowe L."/>
            <person name="Feng Y."/>
            <person name="Xiao L."/>
        </authorList>
    </citation>
    <scope>NUCLEOTIDE SEQUENCE [LARGE SCALE GENOMIC DNA]</scope>
    <source>
        <strain evidence="4">30976</strain>
    </source>
</reference>
<dbReference type="VEuPathDB" id="CryptoDB:ChTU502y2012_414g0205"/>
<evidence type="ECO:0000313" key="5">
    <source>
        <dbReference type="Proteomes" id="UP001429100"/>
    </source>
</evidence>
<feature type="compositionally biased region" description="Low complexity" evidence="1">
    <location>
        <begin position="108"/>
        <end position="118"/>
    </location>
</feature>
<protein>
    <submittedName>
        <fullName evidence="3">Uncharacterized protein</fullName>
    </submittedName>
</protein>
<feature type="signal peptide" evidence="2">
    <location>
        <begin position="1"/>
        <end position="19"/>
    </location>
</feature>
<evidence type="ECO:0000256" key="1">
    <source>
        <dbReference type="SAM" id="MobiDB-lite"/>
    </source>
</evidence>
<dbReference type="EMBL" id="JTAI01000028">
    <property type="protein sequence ID" value="PPS92822.1"/>
    <property type="molecule type" value="Genomic_DNA"/>
</dbReference>
<dbReference type="Proteomes" id="UP000199752">
    <property type="component" value="Chromosome 3"/>
</dbReference>